<dbReference type="EMBL" id="LASV01000232">
    <property type="protein sequence ID" value="KKA20766.1"/>
    <property type="molecule type" value="Genomic_DNA"/>
</dbReference>
<name>A0A0F4YSE8_RASE3</name>
<keyword evidence="3" id="KW-1185">Reference proteome</keyword>
<accession>A0A0F4YSE8</accession>
<feature type="compositionally biased region" description="Polar residues" evidence="1">
    <location>
        <begin position="78"/>
        <end position="88"/>
    </location>
</feature>
<evidence type="ECO:0000256" key="1">
    <source>
        <dbReference type="SAM" id="MobiDB-lite"/>
    </source>
</evidence>
<sequence length="256" mass="28250">MAAVQGLRRPGASLLTKSKGLPSRPDEAIPPRKAVNPAETASAVPPSSSLPSNGYRSPGVEEKSLDAKPLPTPPELNTVRQPPRTSSLSRRDEEGPRQIPASVPRFSNPGFQISPASEEVPLDEFIPEPEPEPELEPERQPSPQEPSRLPNGTPVEGDEGNEVNDPNAPYVPPLPEPMIIPPLTRVHYSCYQSHRSMPVSNNFWYAVACMTCHKVDREIRHRCTFCCLRICSSCFQLLQKCKDRSLAELMSQIKTS</sequence>
<protein>
    <submittedName>
        <fullName evidence="2">Uncharacterized protein</fullName>
    </submittedName>
</protein>
<proteinExistence type="predicted"/>
<feature type="compositionally biased region" description="Acidic residues" evidence="1">
    <location>
        <begin position="120"/>
        <end position="135"/>
    </location>
</feature>
<gene>
    <name evidence="2" type="ORF">T310_5216</name>
</gene>
<reference evidence="2 3" key="1">
    <citation type="submission" date="2015-04" db="EMBL/GenBank/DDBJ databases">
        <authorList>
            <person name="Heijne W.H."/>
            <person name="Fedorova N.D."/>
            <person name="Nierman W.C."/>
            <person name="Vollebregt A.W."/>
            <person name="Zhao Z."/>
            <person name="Wu L."/>
            <person name="Kumar M."/>
            <person name="Stam H."/>
            <person name="van den Berg M.A."/>
            <person name="Pel H.J."/>
        </authorList>
    </citation>
    <scope>NUCLEOTIDE SEQUENCE [LARGE SCALE GENOMIC DNA]</scope>
    <source>
        <strain evidence="2 3">CBS 393.64</strain>
    </source>
</reference>
<comment type="caution">
    <text evidence="2">The sequence shown here is derived from an EMBL/GenBank/DDBJ whole genome shotgun (WGS) entry which is preliminary data.</text>
</comment>
<dbReference type="STRING" id="1408163.A0A0F4YSE8"/>
<dbReference type="OrthoDB" id="5425130at2759"/>
<evidence type="ECO:0000313" key="3">
    <source>
        <dbReference type="Proteomes" id="UP000053958"/>
    </source>
</evidence>
<dbReference type="GeneID" id="25317561"/>
<organism evidence="2 3">
    <name type="scientific">Rasamsonia emersonii (strain ATCC 16479 / CBS 393.64 / IMI 116815)</name>
    <dbReference type="NCBI Taxonomy" id="1408163"/>
    <lineage>
        <taxon>Eukaryota</taxon>
        <taxon>Fungi</taxon>
        <taxon>Dikarya</taxon>
        <taxon>Ascomycota</taxon>
        <taxon>Pezizomycotina</taxon>
        <taxon>Eurotiomycetes</taxon>
        <taxon>Eurotiomycetidae</taxon>
        <taxon>Eurotiales</taxon>
        <taxon>Trichocomaceae</taxon>
        <taxon>Rasamsonia</taxon>
    </lineage>
</organism>
<dbReference type="AlphaFoldDB" id="A0A0F4YSE8"/>
<dbReference type="RefSeq" id="XP_013327378.1">
    <property type="nucleotide sequence ID" value="XM_013471924.1"/>
</dbReference>
<dbReference type="Proteomes" id="UP000053958">
    <property type="component" value="Unassembled WGS sequence"/>
</dbReference>
<feature type="region of interest" description="Disordered" evidence="1">
    <location>
        <begin position="1"/>
        <end position="168"/>
    </location>
</feature>
<evidence type="ECO:0000313" key="2">
    <source>
        <dbReference type="EMBL" id="KKA20766.1"/>
    </source>
</evidence>